<feature type="transmembrane region" description="Helical" evidence="6">
    <location>
        <begin position="220"/>
        <end position="243"/>
    </location>
</feature>
<keyword evidence="5 6" id="KW-0472">Membrane</keyword>
<feature type="transmembrane region" description="Helical" evidence="6">
    <location>
        <begin position="276"/>
        <end position="294"/>
    </location>
</feature>
<keyword evidence="2" id="KW-1003">Cell membrane</keyword>
<dbReference type="GO" id="GO:0005886">
    <property type="term" value="C:plasma membrane"/>
    <property type="evidence" value="ECO:0007669"/>
    <property type="project" value="UniProtKB-SubCell"/>
</dbReference>
<gene>
    <name evidence="8" type="ORF">FF125_21170</name>
</gene>
<name>A0A5B7TWT8_9FLAO</name>
<sequence>MLFSKIKNSAVLIAVVGIVLFSAKAIMVKLAYQYNVSSLHLLLFRMLFSLPFYLIILYFHKPKSTTNIKKQDYLWLLFFGFIGYYLASYFDFLGLQYIKAGLERIILFIYPTLVLLISRIFLKERISPKQIIAILITYFGVIITFSGELQYNGDHIFLGGFLIFLSALTYASYLVGSGWLIPKFGVLRFTSYAMIISSICVIIHYLILDRTSVFQYSYQVYLLGFMMAILSTLIPSFLVSLAIKKIGASNFSIIGSIGPISTIILAYIFLDERLTIMQLLGAVIVIIGITFVSLNKSKKNRKLVP</sequence>
<organism evidence="8 9">
    <name type="scientific">Aureibaculum algae</name>
    <dbReference type="NCBI Taxonomy" id="2584122"/>
    <lineage>
        <taxon>Bacteria</taxon>
        <taxon>Pseudomonadati</taxon>
        <taxon>Bacteroidota</taxon>
        <taxon>Flavobacteriia</taxon>
        <taxon>Flavobacteriales</taxon>
        <taxon>Flavobacteriaceae</taxon>
        <taxon>Aureibaculum</taxon>
    </lineage>
</organism>
<dbReference type="RefSeq" id="WP_138952119.1">
    <property type="nucleotide sequence ID" value="NZ_CP040749.1"/>
</dbReference>
<dbReference type="Pfam" id="PF00892">
    <property type="entry name" value="EamA"/>
    <property type="match status" value="2"/>
</dbReference>
<evidence type="ECO:0000256" key="3">
    <source>
        <dbReference type="ARBA" id="ARBA00022692"/>
    </source>
</evidence>
<dbReference type="PANTHER" id="PTHR32322">
    <property type="entry name" value="INNER MEMBRANE TRANSPORTER"/>
    <property type="match status" value="1"/>
</dbReference>
<dbReference type="KEGG" id="fbe:FF125_21170"/>
<feature type="transmembrane region" description="Helical" evidence="6">
    <location>
        <begin position="72"/>
        <end position="93"/>
    </location>
</feature>
<evidence type="ECO:0000313" key="9">
    <source>
        <dbReference type="Proteomes" id="UP000306229"/>
    </source>
</evidence>
<keyword evidence="3 6" id="KW-0812">Transmembrane</keyword>
<dbReference type="InterPro" id="IPR000620">
    <property type="entry name" value="EamA_dom"/>
</dbReference>
<feature type="transmembrane region" description="Helical" evidence="6">
    <location>
        <begin position="155"/>
        <end position="175"/>
    </location>
</feature>
<evidence type="ECO:0000313" key="8">
    <source>
        <dbReference type="EMBL" id="QCX40830.1"/>
    </source>
</evidence>
<evidence type="ECO:0000256" key="4">
    <source>
        <dbReference type="ARBA" id="ARBA00022989"/>
    </source>
</evidence>
<dbReference type="PANTHER" id="PTHR32322:SF18">
    <property type="entry name" value="S-ADENOSYLMETHIONINE_S-ADENOSYLHOMOCYSTEINE TRANSPORTER"/>
    <property type="match status" value="1"/>
</dbReference>
<feature type="transmembrane region" description="Helical" evidence="6">
    <location>
        <begin position="131"/>
        <end position="149"/>
    </location>
</feature>
<evidence type="ECO:0000259" key="7">
    <source>
        <dbReference type="Pfam" id="PF00892"/>
    </source>
</evidence>
<protein>
    <submittedName>
        <fullName evidence="8">EamA/RhaT family transporter</fullName>
    </submittedName>
</protein>
<dbReference type="InterPro" id="IPR050638">
    <property type="entry name" value="AA-Vitamin_Transporters"/>
</dbReference>
<feature type="transmembrane region" description="Helical" evidence="6">
    <location>
        <begin position="250"/>
        <end position="270"/>
    </location>
</feature>
<evidence type="ECO:0000256" key="1">
    <source>
        <dbReference type="ARBA" id="ARBA00004651"/>
    </source>
</evidence>
<reference evidence="8 9" key="1">
    <citation type="submission" date="2019-05" db="EMBL/GenBank/DDBJ databases">
        <title>Algicella ahnfeltiae gen. nov., sp. nov., a novel marine bacterium of the family Flavobacteriaceae isolated from a red alga.</title>
        <authorList>
            <person name="Nedashkovskaya O.I."/>
            <person name="Kukhlevskiy A.D."/>
            <person name="Kim S.-G."/>
            <person name="Zhukova N.V."/>
            <person name="Mikhailov V.V."/>
        </authorList>
    </citation>
    <scope>NUCLEOTIDE SEQUENCE [LARGE SCALE GENOMIC DNA]</scope>
    <source>
        <strain evidence="8 9">10Alg115</strain>
    </source>
</reference>
<proteinExistence type="predicted"/>
<dbReference type="Proteomes" id="UP000306229">
    <property type="component" value="Chromosome"/>
</dbReference>
<comment type="subcellular location">
    <subcellularLocation>
        <location evidence="1">Cell membrane</location>
        <topology evidence="1">Multi-pass membrane protein</topology>
    </subcellularLocation>
</comment>
<dbReference type="SUPFAM" id="SSF103481">
    <property type="entry name" value="Multidrug resistance efflux transporter EmrE"/>
    <property type="match status" value="2"/>
</dbReference>
<feature type="domain" description="EamA" evidence="7">
    <location>
        <begin position="9"/>
        <end position="145"/>
    </location>
</feature>
<feature type="transmembrane region" description="Helical" evidence="6">
    <location>
        <begin position="187"/>
        <end position="208"/>
    </location>
</feature>
<feature type="domain" description="EamA" evidence="7">
    <location>
        <begin position="159"/>
        <end position="293"/>
    </location>
</feature>
<accession>A0A5B7TWT8</accession>
<dbReference type="InterPro" id="IPR037185">
    <property type="entry name" value="EmrE-like"/>
</dbReference>
<evidence type="ECO:0000256" key="6">
    <source>
        <dbReference type="SAM" id="Phobius"/>
    </source>
</evidence>
<dbReference type="EMBL" id="CP040749">
    <property type="protein sequence ID" value="QCX40830.1"/>
    <property type="molecule type" value="Genomic_DNA"/>
</dbReference>
<dbReference type="OrthoDB" id="9813617at2"/>
<evidence type="ECO:0000256" key="2">
    <source>
        <dbReference type="ARBA" id="ARBA00022475"/>
    </source>
</evidence>
<keyword evidence="9" id="KW-1185">Reference proteome</keyword>
<feature type="transmembrane region" description="Helical" evidence="6">
    <location>
        <begin position="41"/>
        <end position="60"/>
    </location>
</feature>
<dbReference type="AlphaFoldDB" id="A0A5B7TWT8"/>
<dbReference type="Gene3D" id="1.10.3730.20">
    <property type="match status" value="1"/>
</dbReference>
<evidence type="ECO:0000256" key="5">
    <source>
        <dbReference type="ARBA" id="ARBA00023136"/>
    </source>
</evidence>
<keyword evidence="4 6" id="KW-1133">Transmembrane helix</keyword>
<feature type="transmembrane region" description="Helical" evidence="6">
    <location>
        <begin position="105"/>
        <end position="122"/>
    </location>
</feature>